<dbReference type="SMART" id="SM00358">
    <property type="entry name" value="DSRM"/>
    <property type="match status" value="1"/>
</dbReference>
<organism evidence="3 4">
    <name type="scientific">Neolentinus lepideus HHB14362 ss-1</name>
    <dbReference type="NCBI Taxonomy" id="1314782"/>
    <lineage>
        <taxon>Eukaryota</taxon>
        <taxon>Fungi</taxon>
        <taxon>Dikarya</taxon>
        <taxon>Basidiomycota</taxon>
        <taxon>Agaricomycotina</taxon>
        <taxon>Agaricomycetes</taxon>
        <taxon>Gloeophyllales</taxon>
        <taxon>Gloeophyllaceae</taxon>
        <taxon>Neolentinus</taxon>
    </lineage>
</organism>
<protein>
    <recommendedName>
        <fullName evidence="2">DRBM domain-containing protein</fullName>
    </recommendedName>
</protein>
<dbReference type="OrthoDB" id="3246846at2759"/>
<accession>A0A165PRD7</accession>
<reference evidence="3 4" key="1">
    <citation type="journal article" date="2016" name="Mol. Biol. Evol.">
        <title>Comparative Genomics of Early-Diverging Mushroom-Forming Fungi Provides Insights into the Origins of Lignocellulose Decay Capabilities.</title>
        <authorList>
            <person name="Nagy L.G."/>
            <person name="Riley R."/>
            <person name="Tritt A."/>
            <person name="Adam C."/>
            <person name="Daum C."/>
            <person name="Floudas D."/>
            <person name="Sun H."/>
            <person name="Yadav J.S."/>
            <person name="Pangilinan J."/>
            <person name="Larsson K.H."/>
            <person name="Matsuura K."/>
            <person name="Barry K."/>
            <person name="Labutti K."/>
            <person name="Kuo R."/>
            <person name="Ohm R.A."/>
            <person name="Bhattacharya S.S."/>
            <person name="Shirouzu T."/>
            <person name="Yoshinaga Y."/>
            <person name="Martin F.M."/>
            <person name="Grigoriev I.V."/>
            <person name="Hibbett D.S."/>
        </authorList>
    </citation>
    <scope>NUCLEOTIDE SEQUENCE [LARGE SCALE GENOMIC DNA]</scope>
    <source>
        <strain evidence="3 4">HHB14362 ss-1</strain>
    </source>
</reference>
<gene>
    <name evidence="3" type="ORF">NEOLEDRAFT_1139508</name>
</gene>
<dbReference type="InParanoid" id="A0A165PRD7"/>
<keyword evidence="4" id="KW-1185">Reference proteome</keyword>
<dbReference type="Pfam" id="PF00035">
    <property type="entry name" value="dsrm"/>
    <property type="match status" value="1"/>
</dbReference>
<evidence type="ECO:0000256" key="1">
    <source>
        <dbReference type="PROSITE-ProRule" id="PRU00266"/>
    </source>
</evidence>
<sequence>MPRGQEDPFKDWKMRLNNKIQQNEIVGRLKYETFSKGPNHEQTWISIATLDDVEWGRGEGPTRLAAENQASYQVVRNKERDREHPVGY</sequence>
<dbReference type="Proteomes" id="UP000076761">
    <property type="component" value="Unassembled WGS sequence"/>
</dbReference>
<dbReference type="Gene3D" id="3.30.160.20">
    <property type="match status" value="1"/>
</dbReference>
<keyword evidence="1" id="KW-0694">RNA-binding</keyword>
<evidence type="ECO:0000313" key="4">
    <source>
        <dbReference type="Proteomes" id="UP000076761"/>
    </source>
</evidence>
<dbReference type="PROSITE" id="PS50137">
    <property type="entry name" value="DS_RBD"/>
    <property type="match status" value="1"/>
</dbReference>
<name>A0A165PRD7_9AGAM</name>
<evidence type="ECO:0000259" key="2">
    <source>
        <dbReference type="PROSITE" id="PS50137"/>
    </source>
</evidence>
<dbReference type="AlphaFoldDB" id="A0A165PRD7"/>
<dbReference type="EMBL" id="KV425607">
    <property type="protein sequence ID" value="KZT21392.1"/>
    <property type="molecule type" value="Genomic_DNA"/>
</dbReference>
<feature type="domain" description="DRBM" evidence="2">
    <location>
        <begin position="11"/>
        <end position="80"/>
    </location>
</feature>
<proteinExistence type="predicted"/>
<dbReference type="InterPro" id="IPR014720">
    <property type="entry name" value="dsRBD_dom"/>
</dbReference>
<dbReference type="GO" id="GO:0003723">
    <property type="term" value="F:RNA binding"/>
    <property type="evidence" value="ECO:0007669"/>
    <property type="project" value="UniProtKB-UniRule"/>
</dbReference>
<evidence type="ECO:0000313" key="3">
    <source>
        <dbReference type="EMBL" id="KZT21392.1"/>
    </source>
</evidence>
<dbReference type="SUPFAM" id="SSF54768">
    <property type="entry name" value="dsRNA-binding domain-like"/>
    <property type="match status" value="1"/>
</dbReference>